<evidence type="ECO:0000259" key="11">
    <source>
        <dbReference type="Pfam" id="PF00999"/>
    </source>
</evidence>
<feature type="compositionally biased region" description="Basic residues" evidence="9">
    <location>
        <begin position="413"/>
        <end position="422"/>
    </location>
</feature>
<keyword evidence="2" id="KW-0813">Transport</keyword>
<keyword evidence="4" id="KW-1003">Cell membrane</keyword>
<protein>
    <submittedName>
        <fullName evidence="12">Cation:proton antiporter</fullName>
    </submittedName>
</protein>
<evidence type="ECO:0000256" key="5">
    <source>
        <dbReference type="ARBA" id="ARBA00022692"/>
    </source>
</evidence>
<dbReference type="PANTHER" id="PTHR32507">
    <property type="entry name" value="NA(+)/H(+) ANTIPORTER 1"/>
    <property type="match status" value="1"/>
</dbReference>
<gene>
    <name evidence="12" type="ORF">GCM10022200_26960</name>
</gene>
<evidence type="ECO:0000256" key="1">
    <source>
        <dbReference type="ARBA" id="ARBA00004651"/>
    </source>
</evidence>
<evidence type="ECO:0000313" key="13">
    <source>
        <dbReference type="Proteomes" id="UP001501697"/>
    </source>
</evidence>
<evidence type="ECO:0000256" key="6">
    <source>
        <dbReference type="ARBA" id="ARBA00022989"/>
    </source>
</evidence>
<accession>A0ABP7AWY7</accession>
<organism evidence="12 13">
    <name type="scientific">Microbacterium awajiense</name>
    <dbReference type="NCBI Taxonomy" id="415214"/>
    <lineage>
        <taxon>Bacteria</taxon>
        <taxon>Bacillati</taxon>
        <taxon>Actinomycetota</taxon>
        <taxon>Actinomycetes</taxon>
        <taxon>Micrococcales</taxon>
        <taxon>Microbacteriaceae</taxon>
        <taxon>Microbacterium</taxon>
    </lineage>
</organism>
<feature type="transmembrane region" description="Helical" evidence="10">
    <location>
        <begin position="95"/>
        <end position="125"/>
    </location>
</feature>
<feature type="transmembrane region" description="Helical" evidence="10">
    <location>
        <begin position="303"/>
        <end position="325"/>
    </location>
</feature>
<dbReference type="Gene3D" id="1.20.1530.20">
    <property type="match status" value="1"/>
</dbReference>
<feature type="domain" description="Cation/H+ exchanger transmembrane" evidence="11">
    <location>
        <begin position="15"/>
        <end position="388"/>
    </location>
</feature>
<evidence type="ECO:0000256" key="4">
    <source>
        <dbReference type="ARBA" id="ARBA00022475"/>
    </source>
</evidence>
<evidence type="ECO:0000256" key="10">
    <source>
        <dbReference type="SAM" id="Phobius"/>
    </source>
</evidence>
<feature type="transmembrane region" description="Helical" evidence="10">
    <location>
        <begin position="58"/>
        <end position="75"/>
    </location>
</feature>
<evidence type="ECO:0000256" key="8">
    <source>
        <dbReference type="ARBA" id="ARBA00023136"/>
    </source>
</evidence>
<dbReference type="InterPro" id="IPR006153">
    <property type="entry name" value="Cation/H_exchanger_TM"/>
</dbReference>
<dbReference type="RefSeq" id="WP_344739408.1">
    <property type="nucleotide sequence ID" value="NZ_BAAAYU010000005.1"/>
</dbReference>
<feature type="transmembrane region" description="Helical" evidence="10">
    <location>
        <begin position="192"/>
        <end position="213"/>
    </location>
</feature>
<keyword evidence="13" id="KW-1185">Reference proteome</keyword>
<dbReference type="Proteomes" id="UP001501697">
    <property type="component" value="Unassembled WGS sequence"/>
</dbReference>
<evidence type="ECO:0000313" key="12">
    <source>
        <dbReference type="EMBL" id="GAA3641798.1"/>
    </source>
</evidence>
<feature type="transmembrane region" description="Helical" evidence="10">
    <location>
        <begin position="225"/>
        <end position="257"/>
    </location>
</feature>
<dbReference type="InterPro" id="IPR038770">
    <property type="entry name" value="Na+/solute_symporter_sf"/>
</dbReference>
<keyword evidence="8 10" id="KW-0472">Membrane</keyword>
<evidence type="ECO:0000256" key="3">
    <source>
        <dbReference type="ARBA" id="ARBA00022449"/>
    </source>
</evidence>
<feature type="transmembrane region" description="Helical" evidence="10">
    <location>
        <begin position="278"/>
        <end position="297"/>
    </location>
</feature>
<evidence type="ECO:0000256" key="7">
    <source>
        <dbReference type="ARBA" id="ARBA00023065"/>
    </source>
</evidence>
<feature type="transmembrane region" description="Helical" evidence="10">
    <location>
        <begin position="332"/>
        <end position="351"/>
    </location>
</feature>
<keyword evidence="7" id="KW-0406">Ion transport</keyword>
<sequence>MIAALAVLIILLAWSAFSGALDRRGITSALFLATAGLVVGLLLPSAFEAPTDLTTARLIAELALVLLLFSDAMRIDLRALRHQLSWPSRLLLIGLPLTVLAGVGVGLLVFPDVAFASVILLAIMLAPTDAALGQKVVEDTAVPSRVRQALDVESGLNDGLAVPLFLVALSIANAELEMSVPGAVLMNMWTQIGGGVLAGVGAAIVGGTVFAFADARGWVGAHWRQVMPLATALLCFAIADTLGGSGFIAAFVGGLVFGRVAGRARSEISVLTEEAGDLLAAVTWIGFGALALVLVLPSITWQVVLYAVLSLTVVRMVPVAVALAGRRIRLPTIAFIGWFGPRGLASLVFGLMVLEEGVPEGNILLSTVVVTVALSILLHGLSSVPLVAVYHRWSTAHIASDPNSAEGVPARMPRLRRERPGA</sequence>
<evidence type="ECO:0000256" key="2">
    <source>
        <dbReference type="ARBA" id="ARBA00022448"/>
    </source>
</evidence>
<comment type="caution">
    <text evidence="12">The sequence shown here is derived from an EMBL/GenBank/DDBJ whole genome shotgun (WGS) entry which is preliminary data.</text>
</comment>
<dbReference type="EMBL" id="BAAAYU010000005">
    <property type="protein sequence ID" value="GAA3641798.1"/>
    <property type="molecule type" value="Genomic_DNA"/>
</dbReference>
<feature type="transmembrane region" description="Helical" evidence="10">
    <location>
        <begin position="363"/>
        <end position="390"/>
    </location>
</feature>
<proteinExistence type="predicted"/>
<keyword evidence="5 10" id="KW-0812">Transmembrane</keyword>
<reference evidence="13" key="1">
    <citation type="journal article" date="2019" name="Int. J. Syst. Evol. Microbiol.">
        <title>The Global Catalogue of Microorganisms (GCM) 10K type strain sequencing project: providing services to taxonomists for standard genome sequencing and annotation.</title>
        <authorList>
            <consortium name="The Broad Institute Genomics Platform"/>
            <consortium name="The Broad Institute Genome Sequencing Center for Infectious Disease"/>
            <person name="Wu L."/>
            <person name="Ma J."/>
        </authorList>
    </citation>
    <scope>NUCLEOTIDE SEQUENCE [LARGE SCALE GENOMIC DNA]</scope>
    <source>
        <strain evidence="13">JCM 16544</strain>
    </source>
</reference>
<feature type="transmembrane region" description="Helical" evidence="10">
    <location>
        <begin position="28"/>
        <end position="46"/>
    </location>
</feature>
<dbReference type="Pfam" id="PF00999">
    <property type="entry name" value="Na_H_Exchanger"/>
    <property type="match status" value="1"/>
</dbReference>
<evidence type="ECO:0000256" key="9">
    <source>
        <dbReference type="SAM" id="MobiDB-lite"/>
    </source>
</evidence>
<keyword evidence="6 10" id="KW-1133">Transmembrane helix</keyword>
<name>A0ABP7AWY7_9MICO</name>
<keyword evidence="3" id="KW-0050">Antiport</keyword>
<comment type="subcellular location">
    <subcellularLocation>
        <location evidence="1">Cell membrane</location>
        <topology evidence="1">Multi-pass membrane protein</topology>
    </subcellularLocation>
</comment>
<dbReference type="PANTHER" id="PTHR32507:SF8">
    <property type="entry name" value="CNH1P"/>
    <property type="match status" value="1"/>
</dbReference>
<feature type="region of interest" description="Disordered" evidence="9">
    <location>
        <begin position="403"/>
        <end position="422"/>
    </location>
</feature>